<evidence type="ECO:0000256" key="1">
    <source>
        <dbReference type="SAM" id="MobiDB-lite"/>
    </source>
</evidence>
<feature type="region of interest" description="Disordered" evidence="1">
    <location>
        <begin position="1"/>
        <end position="29"/>
    </location>
</feature>
<gene>
    <name evidence="3" type="ORF">SAMN04487937_1469</name>
</gene>
<sequence>MVVTDTDRSVDGESTDTADSGPLPDDADLDSIPEFGDLSILQRAFVAAAQNPSRGLLVVGLFAFALAFYGAFWLSFPRAAGLLSAVAAIVAAVAALVYLLLDRVAR</sequence>
<keyword evidence="2" id="KW-0812">Transmembrane</keyword>
<feature type="compositionally biased region" description="Basic and acidic residues" evidence="1">
    <location>
        <begin position="1"/>
        <end position="11"/>
    </location>
</feature>
<feature type="transmembrane region" description="Helical" evidence="2">
    <location>
        <begin position="56"/>
        <end position="76"/>
    </location>
</feature>
<name>A0A1I6G0N1_HALSD</name>
<dbReference type="AlphaFoldDB" id="A0A1I6G0N1"/>
<evidence type="ECO:0000313" key="3">
    <source>
        <dbReference type="EMBL" id="SFR35722.1"/>
    </source>
</evidence>
<keyword evidence="4" id="KW-1185">Reference proteome</keyword>
<evidence type="ECO:0000313" key="4">
    <source>
        <dbReference type="Proteomes" id="UP000198932"/>
    </source>
</evidence>
<evidence type="ECO:0000256" key="2">
    <source>
        <dbReference type="SAM" id="Phobius"/>
    </source>
</evidence>
<proteinExistence type="predicted"/>
<accession>A0A1I6G0N1</accession>
<feature type="transmembrane region" description="Helical" evidence="2">
    <location>
        <begin position="82"/>
        <end position="101"/>
    </location>
</feature>
<keyword evidence="2" id="KW-0472">Membrane</keyword>
<protein>
    <submittedName>
        <fullName evidence="3">Uncharacterized protein</fullName>
    </submittedName>
</protein>
<dbReference type="STRING" id="35743.SAMN04487937_1469"/>
<organism evidence="3 4">
    <name type="scientific">Halorubrum sodomense</name>
    <dbReference type="NCBI Taxonomy" id="35743"/>
    <lineage>
        <taxon>Archaea</taxon>
        <taxon>Methanobacteriati</taxon>
        <taxon>Methanobacteriota</taxon>
        <taxon>Stenosarchaea group</taxon>
        <taxon>Halobacteria</taxon>
        <taxon>Halobacteriales</taxon>
        <taxon>Haloferacaceae</taxon>
        <taxon>Halorubrum</taxon>
    </lineage>
</organism>
<reference evidence="4" key="1">
    <citation type="submission" date="2016-10" db="EMBL/GenBank/DDBJ databases">
        <authorList>
            <person name="Varghese N."/>
            <person name="Submissions S."/>
        </authorList>
    </citation>
    <scope>NUCLEOTIDE SEQUENCE [LARGE SCALE GENOMIC DNA]</scope>
    <source>
        <strain evidence="4">RD 26</strain>
    </source>
</reference>
<keyword evidence="2" id="KW-1133">Transmembrane helix</keyword>
<dbReference type="Proteomes" id="UP000198932">
    <property type="component" value="Unassembled WGS sequence"/>
</dbReference>
<dbReference type="EMBL" id="FOYN01000002">
    <property type="protein sequence ID" value="SFR35722.1"/>
    <property type="molecule type" value="Genomic_DNA"/>
</dbReference>